<evidence type="ECO:0000256" key="6">
    <source>
        <dbReference type="ARBA" id="ARBA00022786"/>
    </source>
</evidence>
<dbReference type="PANTHER" id="PTHR46463">
    <property type="entry name" value="ZINC FINGER, RING/FYVE/PHD-TYPE"/>
    <property type="match status" value="1"/>
</dbReference>
<dbReference type="Proteomes" id="UP000000763">
    <property type="component" value="Chromosome 3"/>
</dbReference>
<keyword evidence="6" id="KW-0833">Ubl conjugation pathway</keyword>
<dbReference type="SMART" id="SM00184">
    <property type="entry name" value="RING"/>
    <property type="match status" value="1"/>
</dbReference>
<feature type="compositionally biased region" description="Basic and acidic residues" evidence="9">
    <location>
        <begin position="122"/>
        <end position="145"/>
    </location>
</feature>
<accession>Q8H8S0</accession>
<evidence type="ECO:0000256" key="3">
    <source>
        <dbReference type="ARBA" id="ARBA00022679"/>
    </source>
</evidence>
<dbReference type="Pfam" id="PF13639">
    <property type="entry name" value="zf-RING_2"/>
    <property type="match status" value="1"/>
</dbReference>
<dbReference type="PANTHER" id="PTHR46463:SF73">
    <property type="entry name" value="OS03G0598700 PROTEIN"/>
    <property type="match status" value="1"/>
</dbReference>
<keyword evidence="5 8" id="KW-0863">Zinc-finger</keyword>
<dbReference type="EMBL" id="AC090874">
    <property type="protein sequence ID" value="AAN08219.1"/>
    <property type="molecule type" value="Genomic_DNA"/>
</dbReference>
<evidence type="ECO:0000313" key="13">
    <source>
        <dbReference type="Proteomes" id="UP000000763"/>
    </source>
</evidence>
<evidence type="ECO:0000256" key="5">
    <source>
        <dbReference type="ARBA" id="ARBA00022771"/>
    </source>
</evidence>
<feature type="domain" description="RING-type" evidence="10">
    <location>
        <begin position="163"/>
        <end position="204"/>
    </location>
</feature>
<dbReference type="GO" id="GO:0061630">
    <property type="term" value="F:ubiquitin protein ligase activity"/>
    <property type="evidence" value="ECO:0007669"/>
    <property type="project" value="UniProtKB-EC"/>
</dbReference>
<evidence type="ECO:0000256" key="9">
    <source>
        <dbReference type="SAM" id="MobiDB-lite"/>
    </source>
</evidence>
<dbReference type="EC" id="2.3.2.27" evidence="2"/>
<dbReference type="InterPro" id="IPR013083">
    <property type="entry name" value="Znf_RING/FYVE/PHD"/>
</dbReference>
<name>Q8H8S0_ORYSJ</name>
<dbReference type="Gene3D" id="3.30.40.10">
    <property type="entry name" value="Zinc/RING finger domain, C3HC4 (zinc finger)"/>
    <property type="match status" value="1"/>
</dbReference>
<reference evidence="11" key="4">
    <citation type="submission" date="2006-01" db="EMBL/GenBank/DDBJ databases">
        <title>Oryza sativa chromosome 3 BAC OJ1523_A02 genomic sequence.</title>
        <authorList>
            <person name="Buell C.R."/>
            <person name="Yuan Q."/>
            <person name="Ouyang S."/>
            <person name="Liu J."/>
            <person name="Gansberger K."/>
            <person name="Jones K.M."/>
            <person name="Overton II L.L."/>
            <person name="Tsitrin T."/>
            <person name="Kim M.M."/>
            <person name="Bera J.J."/>
            <person name="Jin S.S."/>
            <person name="Fadrosh D.W."/>
            <person name="Tallon L.J."/>
            <person name="Koo H."/>
            <person name="Zismann V."/>
            <person name="Hsiao J."/>
            <person name="Blunt S."/>
            <person name="Vanaken S.S."/>
            <person name="Riedmuller S.B."/>
            <person name="Utterback T.T."/>
            <person name="Feldblyum T.V."/>
            <person name="Yang Q.Q."/>
            <person name="Haas B.J."/>
            <person name="Suh B.B."/>
            <person name="Peterson J.J."/>
            <person name="Quackenbush J."/>
            <person name="White O."/>
            <person name="Salzberg S.L."/>
            <person name="Fraser C.M."/>
        </authorList>
    </citation>
    <scope>NUCLEOTIDE SEQUENCE</scope>
</reference>
<reference evidence="11" key="1">
    <citation type="submission" date="2003-02" db="EMBL/GenBank/DDBJ databases">
        <authorList>
            <person name="Buell R."/>
            <person name="Liu J."/>
            <person name="Childs K."/>
            <person name="Zaborsky J."/>
            <person name="Tallon L."/>
            <person name="Wirtz U."/>
            <person name="Wei F."/>
            <person name="Kuang H."/>
            <person name="Zhang P."/>
            <person name="Marano M."/>
            <person name="Baker B."/>
        </authorList>
    </citation>
    <scope>NUCLEOTIDE SEQUENCE</scope>
</reference>
<evidence type="ECO:0000256" key="4">
    <source>
        <dbReference type="ARBA" id="ARBA00022723"/>
    </source>
</evidence>
<evidence type="ECO:0000256" key="2">
    <source>
        <dbReference type="ARBA" id="ARBA00012483"/>
    </source>
</evidence>
<organism evidence="11 13">
    <name type="scientific">Oryza sativa subsp. japonica</name>
    <name type="common">Rice</name>
    <dbReference type="NCBI Taxonomy" id="39947"/>
    <lineage>
        <taxon>Eukaryota</taxon>
        <taxon>Viridiplantae</taxon>
        <taxon>Streptophyta</taxon>
        <taxon>Embryophyta</taxon>
        <taxon>Tracheophyta</taxon>
        <taxon>Spermatophyta</taxon>
        <taxon>Magnoliopsida</taxon>
        <taxon>Liliopsida</taxon>
        <taxon>Poales</taxon>
        <taxon>Poaceae</taxon>
        <taxon>BOP clade</taxon>
        <taxon>Oryzoideae</taxon>
        <taxon>Oryzeae</taxon>
        <taxon>Oryzinae</taxon>
        <taxon>Oryza</taxon>
        <taxon>Oryza sativa</taxon>
    </lineage>
</organism>
<keyword evidence="7" id="KW-0862">Zinc</keyword>
<comment type="catalytic activity">
    <reaction evidence="1">
        <text>S-ubiquitinyl-[E2 ubiquitin-conjugating enzyme]-L-cysteine + [acceptor protein]-L-lysine = [E2 ubiquitin-conjugating enzyme]-L-cysteine + N(6)-ubiquitinyl-[acceptor protein]-L-lysine.</text>
        <dbReference type="EC" id="2.3.2.27"/>
    </reaction>
</comment>
<evidence type="ECO:0000313" key="11">
    <source>
        <dbReference type="EMBL" id="AAN08219.1"/>
    </source>
</evidence>
<dbReference type="PROSITE" id="PS50089">
    <property type="entry name" value="ZF_RING_2"/>
    <property type="match status" value="1"/>
</dbReference>
<sequence>MGSVLCCLADDGRPVCCFRLPWPIFNAAHNHNHNSGSIARPRADTRVAPDQGRISLTAPSQHDSMDTFRCPPRPLPWDDPRFSHHTEHHPLVGGHDKASTTFHKSGSLGESKNADSISNSKAVKDDGPSTAVKDDGSSVKHHSDGLHIGKEQVHDLFDFEDDCPICLEEYDYENPKMTLQCNHNFHLCCIYEWMERSQACPVCSKKKLVACVNPHITFRLDVTDARLSDCICF</sequence>
<dbReference type="GO" id="GO:0008270">
    <property type="term" value="F:zinc ion binding"/>
    <property type="evidence" value="ECO:0007669"/>
    <property type="project" value="UniProtKB-KW"/>
</dbReference>
<reference evidence="12" key="2">
    <citation type="submission" date="2003-03" db="EMBL/GenBank/DDBJ databases">
        <authorList>
            <person name="Buell R."/>
        </authorList>
    </citation>
    <scope>NUCLEOTIDE SEQUENCE</scope>
</reference>
<evidence type="ECO:0000256" key="1">
    <source>
        <dbReference type="ARBA" id="ARBA00000900"/>
    </source>
</evidence>
<gene>
    <name evidence="12" type="primary">OSJNBa0087M10.2</name>
    <name evidence="11" type="ORF">OJ1523_A02.17</name>
</gene>
<evidence type="ECO:0000259" key="10">
    <source>
        <dbReference type="PROSITE" id="PS50089"/>
    </source>
</evidence>
<evidence type="ECO:0000313" key="12">
    <source>
        <dbReference type="EMBL" id="AAO59979.1"/>
    </source>
</evidence>
<dbReference type="SUPFAM" id="SSF57850">
    <property type="entry name" value="RING/U-box"/>
    <property type="match status" value="1"/>
</dbReference>
<keyword evidence="4" id="KW-0479">Metal-binding</keyword>
<reference evidence="13" key="3">
    <citation type="journal article" date="2005" name="Nature">
        <title>The map-based sequence of the rice genome.</title>
        <authorList>
            <consortium name="International rice genome sequencing project (IRGSP)"/>
            <person name="Matsumoto T."/>
            <person name="Wu J."/>
            <person name="Kanamori H."/>
            <person name="Katayose Y."/>
            <person name="Fujisawa M."/>
            <person name="Namiki N."/>
            <person name="Mizuno H."/>
            <person name="Yamamoto K."/>
            <person name="Antonio B.A."/>
            <person name="Baba T."/>
            <person name="Sakata K."/>
            <person name="Nagamura Y."/>
            <person name="Aoki H."/>
            <person name="Arikawa K."/>
            <person name="Arita K."/>
            <person name="Bito T."/>
            <person name="Chiden Y."/>
            <person name="Fujitsuka N."/>
            <person name="Fukunaka R."/>
            <person name="Hamada M."/>
            <person name="Harada C."/>
            <person name="Hayashi A."/>
            <person name="Hijishita S."/>
            <person name="Honda M."/>
            <person name="Hosokawa S."/>
            <person name="Ichikawa Y."/>
            <person name="Idonuma A."/>
            <person name="Iijima M."/>
            <person name="Ikeda M."/>
            <person name="Ikeno M."/>
            <person name="Ito K."/>
            <person name="Ito S."/>
            <person name="Ito T."/>
            <person name="Ito Y."/>
            <person name="Ito Y."/>
            <person name="Iwabuchi A."/>
            <person name="Kamiya K."/>
            <person name="Karasawa W."/>
            <person name="Kurita K."/>
            <person name="Katagiri S."/>
            <person name="Kikuta A."/>
            <person name="Kobayashi H."/>
            <person name="Kobayashi N."/>
            <person name="Machita K."/>
            <person name="Maehara T."/>
            <person name="Masukawa M."/>
            <person name="Mizubayashi T."/>
            <person name="Mukai Y."/>
            <person name="Nagasaki H."/>
            <person name="Nagata Y."/>
            <person name="Naito S."/>
            <person name="Nakashima M."/>
            <person name="Nakama Y."/>
            <person name="Nakamichi Y."/>
            <person name="Nakamura M."/>
            <person name="Meguro A."/>
            <person name="Negishi M."/>
            <person name="Ohta I."/>
            <person name="Ohta T."/>
            <person name="Okamoto M."/>
            <person name="Ono N."/>
            <person name="Saji S."/>
            <person name="Sakaguchi M."/>
            <person name="Sakai K."/>
            <person name="Shibata M."/>
            <person name="Shimokawa T."/>
            <person name="Song J."/>
            <person name="Takazaki Y."/>
            <person name="Terasawa K."/>
            <person name="Tsugane M."/>
            <person name="Tsuji K."/>
            <person name="Ueda S."/>
            <person name="Waki K."/>
            <person name="Yamagata H."/>
            <person name="Yamamoto M."/>
            <person name="Yamamoto S."/>
            <person name="Yamane H."/>
            <person name="Yoshiki S."/>
            <person name="Yoshihara R."/>
            <person name="Yukawa K."/>
            <person name="Zhong H."/>
            <person name="Yano M."/>
            <person name="Yuan Q."/>
            <person name="Ouyang S."/>
            <person name="Liu J."/>
            <person name="Jones K.M."/>
            <person name="Gansberger K."/>
            <person name="Moffat K."/>
            <person name="Hill J."/>
            <person name="Bera J."/>
            <person name="Fadrosh D."/>
            <person name="Jin S."/>
            <person name="Johri S."/>
            <person name="Kim M."/>
            <person name="Overton L."/>
            <person name="Reardon M."/>
            <person name="Tsitrin T."/>
            <person name="Vuong H."/>
            <person name="Weaver B."/>
            <person name="Ciecko A."/>
            <person name="Tallon L."/>
            <person name="Jackson J."/>
            <person name="Pai G."/>
            <person name="Aken S.V."/>
            <person name="Utterback T."/>
            <person name="Reidmuller S."/>
            <person name="Feldblyum T."/>
            <person name="Hsiao J."/>
            <person name="Zismann V."/>
            <person name="Iobst S."/>
            <person name="de Vazeille A.R."/>
            <person name="Buell C.R."/>
            <person name="Ying K."/>
            <person name="Li Y."/>
            <person name="Lu T."/>
            <person name="Huang Y."/>
            <person name="Zhao Q."/>
            <person name="Feng Q."/>
            <person name="Zhang L."/>
            <person name="Zhu J."/>
            <person name="Weng Q."/>
            <person name="Mu J."/>
            <person name="Lu Y."/>
            <person name="Fan D."/>
            <person name="Liu Y."/>
            <person name="Guan J."/>
            <person name="Zhang Y."/>
            <person name="Yu S."/>
            <person name="Liu X."/>
            <person name="Zhang Y."/>
            <person name="Hong G."/>
            <person name="Han B."/>
            <person name="Choisne N."/>
            <person name="Demange N."/>
            <person name="Orjeda G."/>
            <person name="Samain S."/>
            <person name="Cattolico L."/>
            <person name="Pelletier E."/>
            <person name="Couloux A."/>
            <person name="Segurens B."/>
            <person name="Wincker P."/>
            <person name="D'Hont A."/>
            <person name="Scarpelli C."/>
            <person name="Weissenbach J."/>
            <person name="Salanoubat M."/>
            <person name="Quetier F."/>
            <person name="Yu Y."/>
            <person name="Kim H.R."/>
            <person name="Rambo T."/>
            <person name="Currie J."/>
            <person name="Collura K."/>
            <person name="Luo M."/>
            <person name="Yang T."/>
            <person name="Ammiraju J.S.S."/>
            <person name="Engler F."/>
            <person name="Soderlund C."/>
            <person name="Wing R.A."/>
            <person name="Palmer L.E."/>
            <person name="de la Bastide M."/>
            <person name="Spiegel L."/>
            <person name="Nascimento L."/>
            <person name="Zutavern T."/>
            <person name="O'Shaughnessy A."/>
            <person name="Dike S."/>
            <person name="Dedhia N."/>
            <person name="Preston R."/>
            <person name="Balija V."/>
            <person name="McCombie W.R."/>
            <person name="Chow T."/>
            <person name="Chen H."/>
            <person name="Chung M."/>
            <person name="Chen C."/>
            <person name="Shaw J."/>
            <person name="Wu H."/>
            <person name="Hsiao K."/>
            <person name="Chao Y."/>
            <person name="Chu M."/>
            <person name="Cheng C."/>
            <person name="Hour A."/>
            <person name="Lee P."/>
            <person name="Lin S."/>
            <person name="Lin Y."/>
            <person name="Liou J."/>
            <person name="Liu S."/>
            <person name="Hsing Y."/>
            <person name="Raghuvanshi S."/>
            <person name="Mohanty A."/>
            <person name="Bharti A.K."/>
            <person name="Gaur A."/>
            <person name="Gupta V."/>
            <person name="Kumar D."/>
            <person name="Ravi V."/>
            <person name="Vij S."/>
            <person name="Kapur A."/>
            <person name="Khurana P."/>
            <person name="Khurana P."/>
            <person name="Khurana J.P."/>
            <person name="Tyagi A.K."/>
            <person name="Gaikwad K."/>
            <person name="Singh A."/>
            <person name="Dalal V."/>
            <person name="Srivastava S."/>
            <person name="Dixit A."/>
            <person name="Pal A.K."/>
            <person name="Ghazi I.A."/>
            <person name="Yadav M."/>
            <person name="Pandit A."/>
            <person name="Bhargava A."/>
            <person name="Sureshbabu K."/>
            <person name="Batra K."/>
            <person name="Sharma T.R."/>
            <person name="Mohapatra T."/>
            <person name="Singh N.K."/>
            <person name="Messing J."/>
            <person name="Nelson A.B."/>
            <person name="Fuks G."/>
            <person name="Kavchok S."/>
            <person name="Keizer G."/>
            <person name="Linton E."/>
            <person name="Llaca V."/>
            <person name="Song R."/>
            <person name="Tanyolac B."/>
            <person name="Young S."/>
            <person name="Ho-Il K."/>
            <person name="Hahn J.H."/>
            <person name="Sangsakoo G."/>
            <person name="Vanavichit A."/>
            <person name="de Mattos Luiz.A.T."/>
            <person name="Zimmer P.D."/>
            <person name="Malone G."/>
            <person name="Dellagostin O."/>
            <person name="de Oliveira A.C."/>
            <person name="Bevan M."/>
            <person name="Bancroft I."/>
            <person name="Minx P."/>
            <person name="Cordum H."/>
            <person name="Wilson R."/>
            <person name="Cheng Z."/>
            <person name="Jin W."/>
            <person name="Jiang J."/>
            <person name="Leong S.A."/>
            <person name="Iwama H."/>
            <person name="Gojobori T."/>
            <person name="Itoh T."/>
            <person name="Niimura Y."/>
            <person name="Fujii Y."/>
            <person name="Habara T."/>
            <person name="Sakai H."/>
            <person name="Sato Y."/>
            <person name="Wilson G."/>
            <person name="Kumar K."/>
            <person name="McCouch S."/>
            <person name="Juretic N."/>
            <person name="Hoen D."/>
            <person name="Wright S."/>
            <person name="Bruskiewich R."/>
            <person name="Bureau T."/>
            <person name="Miyao A."/>
            <person name="Hirochika H."/>
            <person name="Nishikawa T."/>
            <person name="Kadowaki K."/>
            <person name="Sugiura M."/>
            <person name="Burr B."/>
            <person name="Sasaki T."/>
        </authorList>
    </citation>
    <scope>NUCLEOTIDE SEQUENCE [LARGE SCALE GENOMIC DNA]</scope>
    <source>
        <strain evidence="13">cv. Nipponbare</strain>
    </source>
</reference>
<feature type="compositionally biased region" description="Polar residues" evidence="9">
    <location>
        <begin position="99"/>
        <end position="121"/>
    </location>
</feature>
<dbReference type="InterPro" id="IPR001841">
    <property type="entry name" value="Znf_RING"/>
</dbReference>
<reference evidence="13" key="6">
    <citation type="journal article" date="2008" name="Nucleic Acids Res.">
        <title>The rice annotation project database (RAP-DB): 2008 update.</title>
        <authorList>
            <consortium name="The rice annotation project (RAP)"/>
        </authorList>
    </citation>
    <scope>GENOME REANNOTATION</scope>
    <source>
        <strain evidence="13">cv. Nipponbare</strain>
    </source>
</reference>
<evidence type="ECO:0000256" key="7">
    <source>
        <dbReference type="ARBA" id="ARBA00022833"/>
    </source>
</evidence>
<feature type="compositionally biased region" description="Basic and acidic residues" evidence="9">
    <location>
        <begin position="78"/>
        <end position="98"/>
    </location>
</feature>
<dbReference type="EMBL" id="AC109602">
    <property type="protein sequence ID" value="AAO59979.1"/>
    <property type="molecule type" value="Genomic_DNA"/>
</dbReference>
<protein>
    <recommendedName>
        <fullName evidence="2">RING-type E3 ubiquitin transferase</fullName>
        <ecNumber evidence="2">2.3.2.27</ecNumber>
    </recommendedName>
</protein>
<reference evidence="12" key="5">
    <citation type="submission" date="2006-01" db="EMBL/GenBank/DDBJ databases">
        <title>Oryza sativa chromosome 3 BAC OSJNBa0087M10 genomic sequence.</title>
        <authorList>
            <person name="Buell C.R."/>
            <person name="Yuan Q."/>
            <person name="Ouyang S."/>
            <person name="Liu J."/>
            <person name="Gansberger K."/>
            <person name="Jones K.M."/>
            <person name="Overton II L.L."/>
            <person name="Tsitrin T."/>
            <person name="Kim M.M."/>
            <person name="Bera J.J."/>
            <person name="Jin S.S."/>
            <person name="Fadrosh D.W."/>
            <person name="Tallon L.J."/>
            <person name="Koo H."/>
            <person name="Zismann V."/>
            <person name="Hsiao J."/>
            <person name="Blunt S."/>
            <person name="Vanaken S.S."/>
            <person name="Riedmuller S.B."/>
            <person name="Utterback T.T."/>
            <person name="Feldblyum T.V."/>
            <person name="Yang Q.Q."/>
            <person name="Haas B.J."/>
            <person name="Suh B.B."/>
            <person name="Peterson J.J."/>
            <person name="Quackenbush J."/>
            <person name="White O."/>
            <person name="Salzberg S.L."/>
            <person name="Fraser C.M."/>
        </authorList>
    </citation>
    <scope>NUCLEOTIDE SEQUENCE</scope>
</reference>
<feature type="region of interest" description="Disordered" evidence="9">
    <location>
        <begin position="78"/>
        <end position="145"/>
    </location>
</feature>
<evidence type="ECO:0000256" key="8">
    <source>
        <dbReference type="PROSITE-ProRule" id="PRU00175"/>
    </source>
</evidence>
<dbReference type="AlphaFoldDB" id="Q8H8S0"/>
<proteinExistence type="predicted"/>
<keyword evidence="3" id="KW-0808">Transferase</keyword>